<dbReference type="PANTHER" id="PTHR45830:SF4">
    <property type="entry name" value="G_PROTEIN_RECEP_F1_2 DOMAIN-CONTAINING PROTEIN"/>
    <property type="match status" value="1"/>
</dbReference>
<dbReference type="OrthoDB" id="5838436at2759"/>
<dbReference type="PANTHER" id="PTHR45830">
    <property type="entry name" value="SERPENTINE RECEPTOR, CLASS I"/>
    <property type="match status" value="1"/>
</dbReference>
<dbReference type="OMA" id="MIFQVEC"/>
<dbReference type="PROSITE" id="PS51257">
    <property type="entry name" value="PROKAR_LIPOPROTEIN"/>
    <property type="match status" value="1"/>
</dbReference>
<feature type="transmembrane region" description="Helical" evidence="1">
    <location>
        <begin position="92"/>
        <end position="112"/>
    </location>
</feature>
<dbReference type="AlphaFoldDB" id="G0NL47"/>
<evidence type="ECO:0000313" key="2">
    <source>
        <dbReference type="EMBL" id="EGT33309.1"/>
    </source>
</evidence>
<dbReference type="Proteomes" id="UP000008068">
    <property type="component" value="Unassembled WGS sequence"/>
</dbReference>
<dbReference type="SUPFAM" id="SSF81321">
    <property type="entry name" value="Family A G protein-coupled receptor-like"/>
    <property type="match status" value="1"/>
</dbReference>
<feature type="transmembrane region" description="Helical" evidence="1">
    <location>
        <begin position="132"/>
        <end position="154"/>
    </location>
</feature>
<keyword evidence="1" id="KW-1133">Transmembrane helix</keyword>
<evidence type="ECO:0000313" key="3">
    <source>
        <dbReference type="Proteomes" id="UP000008068"/>
    </source>
</evidence>
<keyword evidence="1" id="KW-0472">Membrane</keyword>
<dbReference type="Pfam" id="PF10327">
    <property type="entry name" value="7TM_GPCR_Sri"/>
    <property type="match status" value="1"/>
</dbReference>
<feature type="transmembrane region" description="Helical" evidence="1">
    <location>
        <begin position="189"/>
        <end position="217"/>
    </location>
</feature>
<keyword evidence="1" id="KW-0812">Transmembrane</keyword>
<dbReference type="HOGENOM" id="CLU_067919_1_0_1"/>
<evidence type="ECO:0000256" key="1">
    <source>
        <dbReference type="SAM" id="Phobius"/>
    </source>
</evidence>
<dbReference type="InParanoid" id="G0NL47"/>
<dbReference type="EMBL" id="GL379904">
    <property type="protein sequence ID" value="EGT33309.1"/>
    <property type="molecule type" value="Genomic_DNA"/>
</dbReference>
<organism evidence="3">
    <name type="scientific">Caenorhabditis brenneri</name>
    <name type="common">Nematode worm</name>
    <dbReference type="NCBI Taxonomy" id="135651"/>
    <lineage>
        <taxon>Eukaryota</taxon>
        <taxon>Metazoa</taxon>
        <taxon>Ecdysozoa</taxon>
        <taxon>Nematoda</taxon>
        <taxon>Chromadorea</taxon>
        <taxon>Rhabditida</taxon>
        <taxon>Rhabditina</taxon>
        <taxon>Rhabditomorpha</taxon>
        <taxon>Rhabditoidea</taxon>
        <taxon>Rhabditidae</taxon>
        <taxon>Peloderinae</taxon>
        <taxon>Caenorhabditis</taxon>
    </lineage>
</organism>
<proteinExistence type="predicted"/>
<feature type="transmembrane region" description="Helical" evidence="1">
    <location>
        <begin position="45"/>
        <end position="64"/>
    </location>
</feature>
<feature type="transmembrane region" description="Helical" evidence="1">
    <location>
        <begin position="272"/>
        <end position="294"/>
    </location>
</feature>
<keyword evidence="3" id="KW-1185">Reference proteome</keyword>
<sequence>MKISFEPATWIIISFYSIGLVSFVFSCVTVTLIITKSHKDGRYRFYNLLFQISSANSVLQYTVFSQPMPLFPILAGYCDGILARYLGVWSHYLIGLQLASMIFQVECLIFCFAIKHQNIGRVISYNVVSDDYYYAGIALFITSPMGAFFCFVQAGMKREDQMNHIKNKYPEYVEQFSKLPNFAIYEFNMWSLLLAGGACFGAVVCGAAFTVITMDIFRMLKTLQKKVSAASFKKYQSAVKSLLVQFATSGLLLVPLSGFVLFTIFSFDEAQIFVEVTLLTGALHPIVNAIVLTLTTSQFREVIFGRGSNSILRVVPFKTQQESQHKSVNIMHTEIGPTSA</sequence>
<feature type="transmembrane region" description="Helical" evidence="1">
    <location>
        <begin position="242"/>
        <end position="266"/>
    </location>
</feature>
<feature type="transmembrane region" description="Helical" evidence="1">
    <location>
        <begin position="12"/>
        <end position="33"/>
    </location>
</feature>
<protein>
    <submittedName>
        <fullName evidence="2">Uncharacterized protein</fullName>
    </submittedName>
</protein>
<accession>G0NL47</accession>
<name>G0NL47_CAEBE</name>
<gene>
    <name evidence="2" type="ORF">CAEBREN_04704</name>
</gene>
<dbReference type="eggNOG" id="ENOG502TG9I">
    <property type="taxonomic scope" value="Eukaryota"/>
</dbReference>
<dbReference type="InterPro" id="IPR019429">
    <property type="entry name" value="7TM_GPCR_serpentine_rcpt_Sri"/>
</dbReference>
<reference evidence="3" key="1">
    <citation type="submission" date="2011-07" db="EMBL/GenBank/DDBJ databases">
        <authorList>
            <consortium name="Caenorhabditis brenneri Sequencing and Analysis Consortium"/>
            <person name="Wilson R.K."/>
        </authorList>
    </citation>
    <scope>NUCLEOTIDE SEQUENCE [LARGE SCALE GENOMIC DNA]</scope>
    <source>
        <strain evidence="3">PB2801</strain>
    </source>
</reference>